<dbReference type="WBParaSite" id="TTAC_0001115201-mRNA-1">
    <property type="protein sequence ID" value="TTAC_0001115201-mRNA-1"/>
    <property type="gene ID" value="TTAC_0001115201"/>
</dbReference>
<reference evidence="2 3" key="2">
    <citation type="submission" date="2018-11" db="EMBL/GenBank/DDBJ databases">
        <authorList>
            <consortium name="Pathogen Informatics"/>
        </authorList>
    </citation>
    <scope>NUCLEOTIDE SEQUENCE [LARGE SCALE GENOMIC DNA]</scope>
</reference>
<evidence type="ECO:0000313" key="4">
    <source>
        <dbReference type="WBParaSite" id="TTAC_0001115201-mRNA-1"/>
    </source>
</evidence>
<feature type="chain" id="PRO_5043133349" evidence="1">
    <location>
        <begin position="20"/>
        <end position="130"/>
    </location>
</feature>
<sequence length="130" mass="13788">MAFLFSLTLLLVACLLATASSPLTTPRRIYSSPSPTGISYHSSGCTAVAPLHTICAVASGAEHIGTLAMKLMAPIKWHIFPPLHNNANEVDRGLCASQGGPYNFIIEVVVVISALTLLIRQRSALTSEVD</sequence>
<protein>
    <submittedName>
        <fullName evidence="4">Secreted protein</fullName>
    </submittedName>
</protein>
<gene>
    <name evidence="2" type="ORF">TTAC_LOCUS11135</name>
</gene>
<reference evidence="4" key="1">
    <citation type="submission" date="2017-02" db="UniProtKB">
        <authorList>
            <consortium name="WormBaseParasite"/>
        </authorList>
    </citation>
    <scope>IDENTIFICATION</scope>
</reference>
<proteinExistence type="predicted"/>
<dbReference type="EMBL" id="UYWX01023037">
    <property type="protein sequence ID" value="VDM36115.1"/>
    <property type="molecule type" value="Genomic_DNA"/>
</dbReference>
<keyword evidence="1" id="KW-0732">Signal</keyword>
<evidence type="ECO:0000313" key="2">
    <source>
        <dbReference type="EMBL" id="VDM36115.1"/>
    </source>
</evidence>
<evidence type="ECO:0000256" key="1">
    <source>
        <dbReference type="SAM" id="SignalP"/>
    </source>
</evidence>
<feature type="signal peptide" evidence="1">
    <location>
        <begin position="1"/>
        <end position="19"/>
    </location>
</feature>
<evidence type="ECO:0000313" key="3">
    <source>
        <dbReference type="Proteomes" id="UP000274429"/>
    </source>
</evidence>
<organism evidence="4">
    <name type="scientific">Hydatigena taeniaeformis</name>
    <name type="common">Feline tapeworm</name>
    <name type="synonym">Taenia taeniaeformis</name>
    <dbReference type="NCBI Taxonomy" id="6205"/>
    <lineage>
        <taxon>Eukaryota</taxon>
        <taxon>Metazoa</taxon>
        <taxon>Spiralia</taxon>
        <taxon>Lophotrochozoa</taxon>
        <taxon>Platyhelminthes</taxon>
        <taxon>Cestoda</taxon>
        <taxon>Eucestoda</taxon>
        <taxon>Cyclophyllidea</taxon>
        <taxon>Taeniidae</taxon>
        <taxon>Hydatigera</taxon>
    </lineage>
</organism>
<accession>A0A0R3XC75</accession>
<keyword evidence="3" id="KW-1185">Reference proteome</keyword>
<name>A0A0R3XC75_HYDTA</name>
<dbReference type="AlphaFoldDB" id="A0A0R3XC75"/>
<dbReference type="Proteomes" id="UP000274429">
    <property type="component" value="Unassembled WGS sequence"/>
</dbReference>